<gene>
    <name evidence="4" type="ORF">H8S57_15930</name>
</gene>
<dbReference type="InterPro" id="IPR013328">
    <property type="entry name" value="6PGD_dom2"/>
</dbReference>
<proteinExistence type="predicted"/>
<dbReference type="GO" id="GO:0051287">
    <property type="term" value="F:NAD binding"/>
    <property type="evidence" value="ECO:0007669"/>
    <property type="project" value="InterPro"/>
</dbReference>
<dbReference type="InterPro" id="IPR011128">
    <property type="entry name" value="G3P_DH_NAD-dep_N"/>
</dbReference>
<keyword evidence="1" id="KW-0560">Oxidoreductase</keyword>
<dbReference type="InterPro" id="IPR036291">
    <property type="entry name" value="NAD(P)-bd_dom_sf"/>
</dbReference>
<sequence length="361" mass="39543">MKTIAILGTGNIAQTLAIDLKLNGHVVRLYAPEYLGDRINNLLESPKLESVGELVGQATLDLVTTDIDKAVTGADYICIAVPGYRHVEYAKLLKGHTTASQVVFTFNACLASLVYKKIWGDDPNCPIFADTDLPPFSTRVIAPGRIQLFERHLGGIAFFPASVAEKYYDEIYSEFYAFPKLYKDVLECSLSLINPCVHPGACLVNLSNIEKPDTNFFLYEHGFTPSGIKIDLHLNEERLQLGKALGYDDLHALEDFAGVQGKLKWEDLYAMGHGCYALTSIAGPNSIFDRYLTEDVPVDLVCWSSIAAQIGVPTPVTDALITLVGVIHGEDWASKGRTAVELGLSGKSASQIVKFVREGHF</sequence>
<protein>
    <submittedName>
        <fullName evidence="4">NAD/NADP octopine/nopaline dehydrogenase family protein</fullName>
    </submittedName>
</protein>
<evidence type="ECO:0000313" key="4">
    <source>
        <dbReference type="EMBL" id="MBC5735194.1"/>
    </source>
</evidence>
<dbReference type="RefSeq" id="WP_186908970.1">
    <property type="nucleotide sequence ID" value="NZ_JACOPP010000045.1"/>
</dbReference>
<dbReference type="AlphaFoldDB" id="A0A8J6JIA6"/>
<dbReference type="InterPro" id="IPR008927">
    <property type="entry name" value="6-PGluconate_DH-like_C_sf"/>
</dbReference>
<dbReference type="Gene3D" id="3.40.50.720">
    <property type="entry name" value="NAD(P)-binding Rossmann-like Domain"/>
    <property type="match status" value="1"/>
</dbReference>
<accession>A0A8J6JIA6</accession>
<dbReference type="SUPFAM" id="SSF48179">
    <property type="entry name" value="6-phosphogluconate dehydrogenase C-terminal domain-like"/>
    <property type="match status" value="1"/>
</dbReference>
<reference evidence="4" key="1">
    <citation type="submission" date="2020-08" db="EMBL/GenBank/DDBJ databases">
        <title>Genome public.</title>
        <authorList>
            <person name="Liu C."/>
            <person name="Sun Q."/>
        </authorList>
    </citation>
    <scope>NUCLEOTIDE SEQUENCE</scope>
    <source>
        <strain evidence="4">NSJ-51</strain>
    </source>
</reference>
<evidence type="ECO:0000259" key="2">
    <source>
        <dbReference type="Pfam" id="PF01210"/>
    </source>
</evidence>
<dbReference type="GO" id="GO:0046168">
    <property type="term" value="P:glycerol-3-phosphate catabolic process"/>
    <property type="evidence" value="ECO:0007669"/>
    <property type="project" value="InterPro"/>
</dbReference>
<dbReference type="Gene3D" id="1.10.1040.10">
    <property type="entry name" value="N-(1-d-carboxylethyl)-l-norvaline Dehydrogenase, domain 2"/>
    <property type="match status" value="1"/>
</dbReference>
<comment type="caution">
    <text evidence="4">The sequence shown here is derived from an EMBL/GenBank/DDBJ whole genome shotgun (WGS) entry which is preliminary data.</text>
</comment>
<dbReference type="GO" id="GO:0016616">
    <property type="term" value="F:oxidoreductase activity, acting on the CH-OH group of donors, NAD or NADP as acceptor"/>
    <property type="evidence" value="ECO:0007669"/>
    <property type="project" value="InterPro"/>
</dbReference>
<evidence type="ECO:0000259" key="3">
    <source>
        <dbReference type="Pfam" id="PF02317"/>
    </source>
</evidence>
<evidence type="ECO:0000256" key="1">
    <source>
        <dbReference type="ARBA" id="ARBA00023002"/>
    </source>
</evidence>
<dbReference type="Pfam" id="PF01210">
    <property type="entry name" value="NAD_Gly3P_dh_N"/>
    <property type="match status" value="1"/>
</dbReference>
<keyword evidence="5" id="KW-1185">Reference proteome</keyword>
<dbReference type="Proteomes" id="UP000661435">
    <property type="component" value="Unassembled WGS sequence"/>
</dbReference>
<dbReference type="InterPro" id="IPR003421">
    <property type="entry name" value="Opine_DH"/>
</dbReference>
<feature type="domain" description="Glycerol-3-phosphate dehydrogenase NAD-dependent N-terminal" evidence="2">
    <location>
        <begin position="4"/>
        <end position="103"/>
    </location>
</feature>
<dbReference type="PANTHER" id="PTHR38015">
    <property type="entry name" value="BLR6086 PROTEIN"/>
    <property type="match status" value="1"/>
</dbReference>
<dbReference type="EMBL" id="JACOPP010000045">
    <property type="protein sequence ID" value="MBC5735194.1"/>
    <property type="molecule type" value="Genomic_DNA"/>
</dbReference>
<dbReference type="Pfam" id="PF02317">
    <property type="entry name" value="Octopine_DH"/>
    <property type="match status" value="1"/>
</dbReference>
<dbReference type="PANTHER" id="PTHR38015:SF1">
    <property type="entry name" value="OPINE DEHYDROGENASE DOMAIN-CONTAINING PROTEIN"/>
    <property type="match status" value="1"/>
</dbReference>
<name>A0A8J6JIA6_9FIRM</name>
<dbReference type="InterPro" id="IPR051729">
    <property type="entry name" value="Opine/Lysopine_DH"/>
</dbReference>
<dbReference type="SUPFAM" id="SSF51735">
    <property type="entry name" value="NAD(P)-binding Rossmann-fold domains"/>
    <property type="match status" value="1"/>
</dbReference>
<feature type="domain" description="Opine dehydrogenase" evidence="3">
    <location>
        <begin position="183"/>
        <end position="327"/>
    </location>
</feature>
<organism evidence="4 5">
    <name type="scientific">Lawsonibacter hominis</name>
    <dbReference type="NCBI Taxonomy" id="2763053"/>
    <lineage>
        <taxon>Bacteria</taxon>
        <taxon>Bacillati</taxon>
        <taxon>Bacillota</taxon>
        <taxon>Clostridia</taxon>
        <taxon>Eubacteriales</taxon>
        <taxon>Oscillospiraceae</taxon>
        <taxon>Lawsonibacter</taxon>
    </lineage>
</organism>
<evidence type="ECO:0000313" key="5">
    <source>
        <dbReference type="Proteomes" id="UP000661435"/>
    </source>
</evidence>